<dbReference type="Proteomes" id="UP000076552">
    <property type="component" value="Unassembled WGS sequence"/>
</dbReference>
<organism evidence="2 3">
    <name type="scientific">Colletotrichum tofieldiae</name>
    <dbReference type="NCBI Taxonomy" id="708197"/>
    <lineage>
        <taxon>Eukaryota</taxon>
        <taxon>Fungi</taxon>
        <taxon>Dikarya</taxon>
        <taxon>Ascomycota</taxon>
        <taxon>Pezizomycotina</taxon>
        <taxon>Sordariomycetes</taxon>
        <taxon>Hypocreomycetidae</taxon>
        <taxon>Glomerellales</taxon>
        <taxon>Glomerellaceae</taxon>
        <taxon>Colletotrichum</taxon>
        <taxon>Colletotrichum spaethianum species complex</taxon>
    </lineage>
</organism>
<reference evidence="2 3" key="1">
    <citation type="submission" date="2015-06" db="EMBL/GenBank/DDBJ databases">
        <title>Survival trade-offs in plant roots during colonization by closely related pathogenic and mutualistic fungi.</title>
        <authorList>
            <person name="Hacquard S."/>
            <person name="Kracher B."/>
            <person name="Hiruma K."/>
            <person name="Weinman A."/>
            <person name="Muench P."/>
            <person name="Garrido Oter R."/>
            <person name="Ver Loren van Themaat E."/>
            <person name="Dallerey J.-F."/>
            <person name="Damm U."/>
            <person name="Henrissat B."/>
            <person name="Lespinet O."/>
            <person name="Thon M."/>
            <person name="Kemen E."/>
            <person name="McHardy A.C."/>
            <person name="Schulze-Lefert P."/>
            <person name="O'Connell R.J."/>
        </authorList>
    </citation>
    <scope>NUCLEOTIDE SEQUENCE [LARGE SCALE GENOMIC DNA]</scope>
    <source>
        <strain evidence="2 3">0861</strain>
    </source>
</reference>
<proteinExistence type="predicted"/>
<evidence type="ECO:0000313" key="2">
    <source>
        <dbReference type="EMBL" id="KZL65914.1"/>
    </source>
</evidence>
<gene>
    <name evidence="2" type="ORF">CT0861_04758</name>
</gene>
<evidence type="ECO:0008006" key="4">
    <source>
        <dbReference type="Google" id="ProtNLM"/>
    </source>
</evidence>
<comment type="caution">
    <text evidence="2">The sequence shown here is derived from an EMBL/GenBank/DDBJ whole genome shotgun (WGS) entry which is preliminary data.</text>
</comment>
<sequence length="140" mass="15769">MLLLKTLAVLTGFLGAASAGIPRMRGVETSVVTRVDDLATRAEPWVEITFFNDWDFKGSSQKFRTVPDGKCYDVAVDRQNTISSLIVDNYDLGRRQCWFYKQLYCSGDVLLARAPAAVNLRNIGEFNDKIKSFKCELYSV</sequence>
<dbReference type="InterPro" id="IPR011024">
    <property type="entry name" value="G_crystallin-like"/>
</dbReference>
<keyword evidence="3" id="KW-1185">Reference proteome</keyword>
<dbReference type="AlphaFoldDB" id="A0A166NPH8"/>
<feature type="chain" id="PRO_5007877870" description="Beta/gamma crystallin 'Greek key' domain-containing protein" evidence="1">
    <location>
        <begin position="20"/>
        <end position="140"/>
    </location>
</feature>
<feature type="signal peptide" evidence="1">
    <location>
        <begin position="1"/>
        <end position="19"/>
    </location>
</feature>
<dbReference type="EMBL" id="LFIV01000196">
    <property type="protein sequence ID" value="KZL65914.1"/>
    <property type="molecule type" value="Genomic_DNA"/>
</dbReference>
<dbReference type="SUPFAM" id="SSF49695">
    <property type="entry name" value="gamma-Crystallin-like"/>
    <property type="match status" value="1"/>
</dbReference>
<keyword evidence="1" id="KW-0732">Signal</keyword>
<protein>
    <recommendedName>
        <fullName evidence="4">Beta/gamma crystallin 'Greek key' domain-containing protein</fullName>
    </recommendedName>
</protein>
<name>A0A166NPH8_9PEZI</name>
<evidence type="ECO:0000256" key="1">
    <source>
        <dbReference type="SAM" id="SignalP"/>
    </source>
</evidence>
<evidence type="ECO:0000313" key="3">
    <source>
        <dbReference type="Proteomes" id="UP000076552"/>
    </source>
</evidence>
<dbReference type="Gene3D" id="2.60.20.10">
    <property type="entry name" value="Crystallins"/>
    <property type="match status" value="1"/>
</dbReference>
<accession>A0A166NPH8</accession>